<accession>A0A4R1XV61</accession>
<comment type="caution">
    <text evidence="1">The sequence shown here is derived from an EMBL/GenBank/DDBJ whole genome shotgun (WGS) entry which is preliminary data.</text>
</comment>
<organism evidence="1 2">
    <name type="scientific">Acinetobacter calcoaceticus</name>
    <dbReference type="NCBI Taxonomy" id="471"/>
    <lineage>
        <taxon>Bacteria</taxon>
        <taxon>Pseudomonadati</taxon>
        <taxon>Pseudomonadota</taxon>
        <taxon>Gammaproteobacteria</taxon>
        <taxon>Moraxellales</taxon>
        <taxon>Moraxellaceae</taxon>
        <taxon>Acinetobacter</taxon>
        <taxon>Acinetobacter calcoaceticus/baumannii complex</taxon>
    </lineage>
</organism>
<dbReference type="EMBL" id="SLVJ01000008">
    <property type="protein sequence ID" value="TCM67539.1"/>
    <property type="molecule type" value="Genomic_DNA"/>
</dbReference>
<dbReference type="NCBIfam" id="NF038336">
    <property type="entry name" value="YjiT_fam"/>
    <property type="match status" value="1"/>
</dbReference>
<evidence type="ECO:0000313" key="2">
    <source>
        <dbReference type="Proteomes" id="UP000294963"/>
    </source>
</evidence>
<dbReference type="Proteomes" id="UP000294963">
    <property type="component" value="Unassembled WGS sequence"/>
</dbReference>
<keyword evidence="2" id="KW-1185">Reference proteome</keyword>
<evidence type="ECO:0008006" key="3">
    <source>
        <dbReference type="Google" id="ProtNLM"/>
    </source>
</evidence>
<reference evidence="1 2" key="1">
    <citation type="submission" date="2019-03" db="EMBL/GenBank/DDBJ databases">
        <title>Genomic analyses of the natural microbiome of Caenorhabditis elegans.</title>
        <authorList>
            <person name="Samuel B."/>
        </authorList>
    </citation>
    <scope>NUCLEOTIDE SEQUENCE [LARGE SCALE GENOMIC DNA]</scope>
    <source>
        <strain evidence="1 2">JUb89</strain>
    </source>
</reference>
<evidence type="ECO:0000313" key="1">
    <source>
        <dbReference type="EMBL" id="TCM67539.1"/>
    </source>
</evidence>
<proteinExistence type="predicted"/>
<name>A0A4R1XV61_ACICA</name>
<dbReference type="InterPro" id="IPR047879">
    <property type="entry name" value="YjiT"/>
</dbReference>
<protein>
    <recommendedName>
        <fullName evidence="3">DUF2357 domain-containing protein</fullName>
    </recommendedName>
</protein>
<dbReference type="AlphaFoldDB" id="A0A4R1XV61"/>
<sequence length="1097" mass="127571">MMYSKNFSPRQYLEKILTTRGLTSADGRVLYKYQLSFVEFKEIENILRKSFTFQNIHRIGDEWARLFTLYTAEWFRREYTAKWTWDPILTALNIVDLPVNTRNEIVVKGLRYWKRPIIKYSKANNYLGSIFKEGGFPLRLLKDDGNRYIAIFQKVTSLYLDNKAHVDVLRAEIQQELKTLPQAFEHDETLALVFDIVELIIEKVEICQLSPQQDPIVTLDQQSKHWRNEFPLPMDEDQMIVDDFLRILFKSTSEEISKLHQLRQALKCSHSLSENFKYLFSTIYLPEELSFTLNDDVELRRTRGHLVIKEGLNNKSQFLCTTYLSQQNNKVIAEINRGFSKDLLRQSHNEALYLCLEVDGVVLGNIELDDTAIDFETLPVAFEIQENPKYIAQGALKTKTSEILISLPTGARFINTESVEVPQFVGQFLTFKFYRIREQQRILTQDDDQIFIKCGHSDIEFEKLLFKKNNISTLDTIPSIAFTGKPILKTYGAHALFRGKENIENIPLHLLLGQQMLTLKNRQGESLFKKKVVILPQHFKVMVQAGTTLDQAILYIESDAEIHIEVLNPCSSLEYEKTGISYKCDVQCAVVPLALNLKVTFKFGGECFFSVPFPARGLKLINEHKEVTSKDLVVHDLLNTELKVYSYDRPAKLCFDIFLKTKKNQSHDLPFYRKKIKVKQGISSINLYEFVEDVKGVLGLDDDLDSYVECTMRYHHSEKRWNIRHYAQHLNWGKNIKAYYNENGLLSFKPKVMSLVQPQVIPLDLIEKNEWIGPVFQIPNLDMSLAPYLLIPAKDSTLFRAKLIPDFDYPEDTDLDALTVATRAFGQNKQSIKHFIESVNYEGNEEFWDHVKALLHHYDHLPLNTFEVLKGLAANYDQLAIAVFKLDLSLDILHRFETELSVLWYLIPISSWRKATLQVMQYWQRILGGDGTYGRGKAENILKRLKKLTPLLAESFHPFYLDDQSAFGPAYKGHFLNDCIFEGKFIGGEENSEYQRMLQRNHSATEDQEWPNALSQNRWIYFDCMQKLPFNAQLASQWNKDVVYLPFCLAYMNVMQKSKFQLSAYEVLQLKQTVAFDEHWFNQIFSSVVKYLILEAM</sequence>
<gene>
    <name evidence="1" type="ORF">EC844_10853</name>
</gene>